<evidence type="ECO:0000256" key="1">
    <source>
        <dbReference type="ARBA" id="ARBA00008857"/>
    </source>
</evidence>
<evidence type="ECO:0000313" key="6">
    <source>
        <dbReference type="EMBL" id="MFD1194951.1"/>
    </source>
</evidence>
<dbReference type="InterPro" id="IPR002104">
    <property type="entry name" value="Integrase_catalytic"/>
</dbReference>
<comment type="similarity">
    <text evidence="1">Belongs to the 'phage' integrase family.</text>
</comment>
<evidence type="ECO:0000259" key="5">
    <source>
        <dbReference type="PROSITE" id="PS51898"/>
    </source>
</evidence>
<dbReference type="PROSITE" id="PS51898">
    <property type="entry name" value="TYR_RECOMBINASE"/>
    <property type="match status" value="1"/>
</dbReference>
<dbReference type="PANTHER" id="PTHR30349">
    <property type="entry name" value="PHAGE INTEGRASE-RELATED"/>
    <property type="match status" value="1"/>
</dbReference>
<evidence type="ECO:0000256" key="3">
    <source>
        <dbReference type="ARBA" id="ARBA00023125"/>
    </source>
</evidence>
<feature type="domain" description="Tyr recombinase" evidence="5">
    <location>
        <begin position="103"/>
        <end position="283"/>
    </location>
</feature>
<name>A0ABW3TG25_9RHOB</name>
<sequence length="294" mass="34039">MDEFFFQHYLPNALATKKRGPDDRLTYSKHLAKSFGSLPLSDISSRAVNEWRNKQIAKGLKNSTINKHIDFLMNIIKLAYVWGHVDDQLHIKINIRKLPVGNYTQKFLNETEIRNLLNGCKRSPHPYLYLAVKLLLLTGARVGELRNARWSDIDEHKRIWIVPVSKNGRSREIFLSAESLDTLATVRRESVALGTAHLADGYVFTNPRTETKYDSFYAAWYKVVRSEGLEDVRIHDLRHTYASILINNEVSIYEVQRLLGHSNVTMTQRYAHLLRSKLHEKTELVSKAIENPWN</sequence>
<evidence type="ECO:0000256" key="4">
    <source>
        <dbReference type="ARBA" id="ARBA00023172"/>
    </source>
</evidence>
<keyword evidence="3" id="KW-0238">DNA-binding</keyword>
<comment type="caution">
    <text evidence="6">The sequence shown here is derived from an EMBL/GenBank/DDBJ whole genome shotgun (WGS) entry which is preliminary data.</text>
</comment>
<dbReference type="Pfam" id="PF00589">
    <property type="entry name" value="Phage_integrase"/>
    <property type="match status" value="1"/>
</dbReference>
<evidence type="ECO:0000256" key="2">
    <source>
        <dbReference type="ARBA" id="ARBA00022908"/>
    </source>
</evidence>
<dbReference type="Gene3D" id="1.10.443.10">
    <property type="entry name" value="Intergrase catalytic core"/>
    <property type="match status" value="1"/>
</dbReference>
<dbReference type="Gene3D" id="1.10.150.130">
    <property type="match status" value="1"/>
</dbReference>
<dbReference type="InterPro" id="IPR050090">
    <property type="entry name" value="Tyrosine_recombinase_XerCD"/>
</dbReference>
<dbReference type="SUPFAM" id="SSF56349">
    <property type="entry name" value="DNA breaking-rejoining enzymes"/>
    <property type="match status" value="1"/>
</dbReference>
<dbReference type="CDD" id="cd00796">
    <property type="entry name" value="INT_Rci_Hp1_C"/>
    <property type="match status" value="1"/>
</dbReference>
<dbReference type="Proteomes" id="UP001597151">
    <property type="component" value="Unassembled WGS sequence"/>
</dbReference>
<proteinExistence type="inferred from homology"/>
<dbReference type="InterPro" id="IPR011010">
    <property type="entry name" value="DNA_brk_join_enz"/>
</dbReference>
<organism evidence="6 7">
    <name type="scientific">Seohaeicola saemankumensis</name>
    <dbReference type="NCBI Taxonomy" id="481181"/>
    <lineage>
        <taxon>Bacteria</taxon>
        <taxon>Pseudomonadati</taxon>
        <taxon>Pseudomonadota</taxon>
        <taxon>Alphaproteobacteria</taxon>
        <taxon>Rhodobacterales</taxon>
        <taxon>Roseobacteraceae</taxon>
        <taxon>Seohaeicola</taxon>
    </lineage>
</organism>
<dbReference type="RefSeq" id="WP_380791164.1">
    <property type="nucleotide sequence ID" value="NZ_JBHTKR010000004.1"/>
</dbReference>
<dbReference type="PANTHER" id="PTHR30349:SF64">
    <property type="entry name" value="PROPHAGE INTEGRASE INTD-RELATED"/>
    <property type="match status" value="1"/>
</dbReference>
<dbReference type="InterPro" id="IPR010998">
    <property type="entry name" value="Integrase_recombinase_N"/>
</dbReference>
<dbReference type="EMBL" id="JBHTKR010000004">
    <property type="protein sequence ID" value="MFD1194951.1"/>
    <property type="molecule type" value="Genomic_DNA"/>
</dbReference>
<evidence type="ECO:0000313" key="7">
    <source>
        <dbReference type="Proteomes" id="UP001597151"/>
    </source>
</evidence>
<protein>
    <submittedName>
        <fullName evidence="6">Tyrosine-type recombinase/integrase</fullName>
    </submittedName>
</protein>
<accession>A0ABW3TG25</accession>
<gene>
    <name evidence="6" type="ORF">ACFQ3C_09740</name>
</gene>
<keyword evidence="2" id="KW-0229">DNA integration</keyword>
<reference evidence="7" key="1">
    <citation type="journal article" date="2019" name="Int. J. Syst. Evol. Microbiol.">
        <title>The Global Catalogue of Microorganisms (GCM) 10K type strain sequencing project: providing services to taxonomists for standard genome sequencing and annotation.</title>
        <authorList>
            <consortium name="The Broad Institute Genomics Platform"/>
            <consortium name="The Broad Institute Genome Sequencing Center for Infectious Disease"/>
            <person name="Wu L."/>
            <person name="Ma J."/>
        </authorList>
    </citation>
    <scope>NUCLEOTIDE SEQUENCE [LARGE SCALE GENOMIC DNA]</scope>
    <source>
        <strain evidence="7">CCUG 55328</strain>
    </source>
</reference>
<keyword evidence="4" id="KW-0233">DNA recombination</keyword>
<keyword evidence="7" id="KW-1185">Reference proteome</keyword>
<dbReference type="InterPro" id="IPR013762">
    <property type="entry name" value="Integrase-like_cat_sf"/>
</dbReference>